<dbReference type="EMBL" id="NDXW01000001">
    <property type="protein sequence ID" value="RDH45905.1"/>
    <property type="molecule type" value="Genomic_DNA"/>
</dbReference>
<protein>
    <submittedName>
        <fullName evidence="4">NADAR family protein</fullName>
    </submittedName>
</protein>
<evidence type="ECO:0000256" key="2">
    <source>
        <dbReference type="ARBA" id="ARBA00000751"/>
    </source>
</evidence>
<dbReference type="NCBIfam" id="TIGR02464">
    <property type="entry name" value="ribofla_fusion"/>
    <property type="match status" value="1"/>
</dbReference>
<comment type="caution">
    <text evidence="4">The sequence shown here is derived from an EMBL/GenBank/DDBJ whole genome shotgun (WGS) entry which is preliminary data.</text>
</comment>
<evidence type="ECO:0000313" key="5">
    <source>
        <dbReference type="Proteomes" id="UP000257039"/>
    </source>
</evidence>
<dbReference type="InterPro" id="IPR037238">
    <property type="entry name" value="YbiA-like_sf"/>
</dbReference>
<sequence length="155" mass="17800">MFICDCPGQWYQASFSIDGVFYHTAEHYMMAEKAKLFNDQRLYKKILTTSHPSEAKRLGREIIGFDERIWRANRFDIVVKGNLAKFSQNPTLQDYLLGTQQRVLVEASPVDRIWGIGLAADHADATNPTKWKGENLLGFALMLVRQNLLKQSHDL</sequence>
<dbReference type="SUPFAM" id="SSF143990">
    <property type="entry name" value="YbiA-like"/>
    <property type="match status" value="1"/>
</dbReference>
<proteinExistence type="predicted"/>
<dbReference type="AlphaFoldDB" id="A0A4P9VQS0"/>
<dbReference type="Pfam" id="PF08719">
    <property type="entry name" value="NADAR"/>
    <property type="match status" value="1"/>
</dbReference>
<reference evidence="4 5" key="1">
    <citation type="submission" date="2017-04" db="EMBL/GenBank/DDBJ databases">
        <title>Draft genome sequence of Zooshikella ganghwensis VG4 isolated from Red Sea sediments.</title>
        <authorList>
            <person name="Rehman Z."/>
            <person name="Alam I."/>
            <person name="Kamau A."/>
            <person name="Bajic V."/>
            <person name="Leiknes T."/>
        </authorList>
    </citation>
    <scope>NUCLEOTIDE SEQUENCE [LARGE SCALE GENOMIC DNA]</scope>
    <source>
        <strain evidence="4 5">VG4</strain>
    </source>
</reference>
<dbReference type="Proteomes" id="UP000257039">
    <property type="component" value="Unassembled WGS sequence"/>
</dbReference>
<dbReference type="InterPro" id="IPR012816">
    <property type="entry name" value="NADAR"/>
</dbReference>
<feature type="domain" description="NADAR" evidence="3">
    <location>
        <begin position="8"/>
        <end position="148"/>
    </location>
</feature>
<dbReference type="CDD" id="cd15457">
    <property type="entry name" value="NADAR"/>
    <property type="match status" value="1"/>
</dbReference>
<evidence type="ECO:0000259" key="3">
    <source>
        <dbReference type="Pfam" id="PF08719"/>
    </source>
</evidence>
<evidence type="ECO:0000313" key="4">
    <source>
        <dbReference type="EMBL" id="RDH45905.1"/>
    </source>
</evidence>
<gene>
    <name evidence="4" type="ORF">B9G39_21970</name>
</gene>
<dbReference type="Gene3D" id="1.10.357.40">
    <property type="entry name" value="YbiA-like"/>
    <property type="match status" value="1"/>
</dbReference>
<comment type="catalytic activity">
    <reaction evidence="2">
        <text>2,5-diamino-6-hydroxy-4-(5-phosphoribosylamino)-pyrimidine + H2O = 2,5,6-triamino-4-hydroxypyrimidine + D-ribose 5-phosphate</text>
        <dbReference type="Rhea" id="RHEA:23436"/>
        <dbReference type="ChEBI" id="CHEBI:15377"/>
        <dbReference type="ChEBI" id="CHEBI:58614"/>
        <dbReference type="ChEBI" id="CHEBI:78346"/>
        <dbReference type="ChEBI" id="CHEBI:137796"/>
    </reaction>
</comment>
<comment type="catalytic activity">
    <reaction evidence="1">
        <text>5-amino-6-(5-phospho-D-ribosylamino)uracil + H2O = 5,6-diaminouracil + D-ribose 5-phosphate</text>
        <dbReference type="Rhea" id="RHEA:55020"/>
        <dbReference type="ChEBI" id="CHEBI:15377"/>
        <dbReference type="ChEBI" id="CHEBI:46252"/>
        <dbReference type="ChEBI" id="CHEBI:58453"/>
        <dbReference type="ChEBI" id="CHEBI:78346"/>
    </reaction>
</comment>
<keyword evidence="5" id="KW-1185">Reference proteome</keyword>
<accession>A0A4P9VQS0</accession>
<evidence type="ECO:0000256" key="1">
    <source>
        <dbReference type="ARBA" id="ARBA00000022"/>
    </source>
</evidence>
<organism evidence="4 5">
    <name type="scientific">Zooshikella ganghwensis</name>
    <dbReference type="NCBI Taxonomy" id="202772"/>
    <lineage>
        <taxon>Bacteria</taxon>
        <taxon>Pseudomonadati</taxon>
        <taxon>Pseudomonadota</taxon>
        <taxon>Gammaproteobacteria</taxon>
        <taxon>Oceanospirillales</taxon>
        <taxon>Zooshikellaceae</taxon>
        <taxon>Zooshikella</taxon>
    </lineage>
</organism>
<name>A0A4P9VQS0_9GAMM</name>